<evidence type="ECO:0000313" key="4">
    <source>
        <dbReference type="EMBL" id="KAL3407036.1"/>
    </source>
</evidence>
<dbReference type="InterPro" id="IPR036770">
    <property type="entry name" value="Ankyrin_rpt-contain_sf"/>
</dbReference>
<sequence>MAQDEQSCLKKLKTLRAQVDWKIRKERHKFFLQLYPLVKDWSGQLPNLKDIFRPKEIDWLLTDSMNHCGKGKGYDREIFIKFVARTGYKDEPEAGDGKKLSFRHTTALHSAARLGPEKFSSESVNKLFRIYDRFEVNYTDKRGTMHFHAACEYGCHEIVEKFLELGQDPNCRPKKWGDTPLILALTWGHGRVAELLLRNGAQLHTTDRFRHTPLHLICQKKYDYDLVKLFFKIFDEQHQLVEINARDKWGCAPLHYAVRRGCRLKRTTELLLRRGANPILADKDGSTPLHLICDLSCNSDDACRDDNDGLLELFFKICDDQNQSVQVDARDKLDMTPLHYAVERQLKKSTEILLRRGANPNLARIGWGEKTPLHLICEINLNKESSIFLKFFFDVNDEIHQSVEVDALDDNGNTPLHIACSWHNFRLAEVLLRRGANPNLVNENGSLPLHLICDKSYDGNVYSFLNIFFEICAEKNQKVQVDARNKSGRTPLQLALDHGNKKAAEVLLKNGADPNLANEEGSTLLHYIFKNRHEDSVVKFLKIFFEINDNQNRPVLIDARDKSGKTPLQLAVLSLSPNAIDLLLDHGADLSKFVFPSQTDFDQSFRNRTSVCPVNLKALCNAMVVVERLEKRGYKLIRQDALIIMNLFAKYGFFDRSESLEFWLNNEQFVEDAKKKILRSKNDYKKDKEVTSKAKDSLRHSSLSLYDLILVPLKNTKNLFTYEDYSDFAGNNCCWFYIDEKQCQACLVHLSDIMSRGFFRSWALQSLLDLTHNRLPILCCELIIMNLMNEDLYNICLAAEIAVIKESQST</sequence>
<gene>
    <name evidence="4" type="ORF">TKK_001114</name>
</gene>
<feature type="repeat" description="ANK" evidence="3">
    <location>
        <begin position="411"/>
        <end position="443"/>
    </location>
</feature>
<feature type="repeat" description="ANK" evidence="3">
    <location>
        <begin position="176"/>
        <end position="208"/>
    </location>
</feature>
<proteinExistence type="predicted"/>
<feature type="repeat" description="ANK" evidence="3">
    <location>
        <begin position="333"/>
        <end position="365"/>
    </location>
</feature>
<feature type="repeat" description="ANK" evidence="3">
    <location>
        <begin position="249"/>
        <end position="283"/>
    </location>
</feature>
<dbReference type="SUPFAM" id="SSF48403">
    <property type="entry name" value="Ankyrin repeat"/>
    <property type="match status" value="2"/>
</dbReference>
<keyword evidence="5" id="KW-1185">Reference proteome</keyword>
<dbReference type="Pfam" id="PF13857">
    <property type="entry name" value="Ank_5"/>
    <property type="match status" value="1"/>
</dbReference>
<keyword evidence="1" id="KW-0677">Repeat</keyword>
<dbReference type="Pfam" id="PF12796">
    <property type="entry name" value="Ank_2"/>
    <property type="match status" value="3"/>
</dbReference>
<dbReference type="SMART" id="SM00248">
    <property type="entry name" value="ANK"/>
    <property type="match status" value="12"/>
</dbReference>
<evidence type="ECO:0000256" key="1">
    <source>
        <dbReference type="ARBA" id="ARBA00022737"/>
    </source>
</evidence>
<dbReference type="Pfam" id="PF00023">
    <property type="entry name" value="Ank"/>
    <property type="match status" value="1"/>
</dbReference>
<feature type="repeat" description="ANK" evidence="3">
    <location>
        <begin position="563"/>
        <end position="591"/>
    </location>
</feature>
<feature type="repeat" description="ANK" evidence="3">
    <location>
        <begin position="487"/>
        <end position="519"/>
    </location>
</feature>
<dbReference type="Proteomes" id="UP001627154">
    <property type="component" value="Unassembled WGS sequence"/>
</dbReference>
<name>A0ABD2XQJ9_9HYME</name>
<dbReference type="PROSITE" id="PS50297">
    <property type="entry name" value="ANK_REP_REGION"/>
    <property type="match status" value="6"/>
</dbReference>
<reference evidence="4 5" key="1">
    <citation type="journal article" date="2024" name="bioRxiv">
        <title>A reference genome for Trichogramma kaykai: A tiny desert-dwelling parasitoid wasp with competing sex-ratio distorters.</title>
        <authorList>
            <person name="Culotta J."/>
            <person name="Lindsey A.R."/>
        </authorList>
    </citation>
    <scope>NUCLEOTIDE SEQUENCE [LARGE SCALE GENOMIC DNA]</scope>
    <source>
        <strain evidence="4 5">KSX58</strain>
    </source>
</reference>
<comment type="caution">
    <text evidence="4">The sequence shown here is derived from an EMBL/GenBank/DDBJ whole genome shotgun (WGS) entry which is preliminary data.</text>
</comment>
<evidence type="ECO:0000256" key="2">
    <source>
        <dbReference type="ARBA" id="ARBA00023043"/>
    </source>
</evidence>
<dbReference type="PROSITE" id="PS50088">
    <property type="entry name" value="ANK_REPEAT"/>
    <property type="match status" value="6"/>
</dbReference>
<keyword evidence="2 3" id="KW-0040">ANK repeat</keyword>
<organism evidence="4 5">
    <name type="scientific">Trichogramma kaykai</name>
    <dbReference type="NCBI Taxonomy" id="54128"/>
    <lineage>
        <taxon>Eukaryota</taxon>
        <taxon>Metazoa</taxon>
        <taxon>Ecdysozoa</taxon>
        <taxon>Arthropoda</taxon>
        <taxon>Hexapoda</taxon>
        <taxon>Insecta</taxon>
        <taxon>Pterygota</taxon>
        <taxon>Neoptera</taxon>
        <taxon>Endopterygota</taxon>
        <taxon>Hymenoptera</taxon>
        <taxon>Apocrita</taxon>
        <taxon>Proctotrupomorpha</taxon>
        <taxon>Chalcidoidea</taxon>
        <taxon>Trichogrammatidae</taxon>
        <taxon>Trichogramma</taxon>
    </lineage>
</organism>
<dbReference type="AlphaFoldDB" id="A0ABD2XQJ9"/>
<dbReference type="Gene3D" id="1.25.40.20">
    <property type="entry name" value="Ankyrin repeat-containing domain"/>
    <property type="match status" value="4"/>
</dbReference>
<accession>A0ABD2XQJ9</accession>
<protein>
    <submittedName>
        <fullName evidence="4">Uncharacterized protein</fullName>
    </submittedName>
</protein>
<evidence type="ECO:0000256" key="3">
    <source>
        <dbReference type="PROSITE-ProRule" id="PRU00023"/>
    </source>
</evidence>
<dbReference type="EMBL" id="JBJJXI010000018">
    <property type="protein sequence ID" value="KAL3407036.1"/>
    <property type="molecule type" value="Genomic_DNA"/>
</dbReference>
<dbReference type="InterPro" id="IPR002110">
    <property type="entry name" value="Ankyrin_rpt"/>
</dbReference>
<evidence type="ECO:0000313" key="5">
    <source>
        <dbReference type="Proteomes" id="UP001627154"/>
    </source>
</evidence>
<dbReference type="PANTHER" id="PTHR24178">
    <property type="entry name" value="MOLTING PROTEIN MLT-4"/>
    <property type="match status" value="1"/>
</dbReference>